<keyword evidence="5 8" id="KW-0255">Endonuclease</keyword>
<comment type="subcellular location">
    <subcellularLocation>
        <location evidence="8">Cytoplasm</location>
    </subcellularLocation>
</comment>
<comment type="cofactor">
    <cofactor evidence="8">
        <name>Zn(2+)</name>
        <dbReference type="ChEBI" id="CHEBI:29105"/>
    </cofactor>
    <text evidence="8">Binds 1 zinc ion per subunit.</text>
</comment>
<keyword evidence="7 8" id="KW-0862">Zinc</keyword>
<dbReference type="PANTHER" id="PTHR14742">
    <property type="entry name" value="RIBONUCLEASE P SUBUNIT P21"/>
    <property type="match status" value="1"/>
</dbReference>
<evidence type="ECO:0000256" key="4">
    <source>
        <dbReference type="ARBA" id="ARBA00022723"/>
    </source>
</evidence>
<feature type="binding site" evidence="8">
    <location>
        <position position="54"/>
    </location>
    <ligand>
        <name>Zn(2+)</name>
        <dbReference type="ChEBI" id="CHEBI:29105"/>
    </ligand>
</feature>
<dbReference type="GO" id="GO:0030677">
    <property type="term" value="C:ribonuclease P complex"/>
    <property type="evidence" value="ECO:0007669"/>
    <property type="project" value="UniProtKB-UniRule"/>
</dbReference>
<dbReference type="PANTHER" id="PTHR14742:SF0">
    <property type="entry name" value="RIBONUCLEASE P PROTEIN SUBUNIT P21"/>
    <property type="match status" value="1"/>
</dbReference>
<dbReference type="Pfam" id="PF04032">
    <property type="entry name" value="Rpr2"/>
    <property type="match status" value="1"/>
</dbReference>
<comment type="catalytic activity">
    <reaction evidence="8">
        <text>Endonucleolytic cleavage of RNA, removing 5'-extranucleotides from tRNA precursor.</text>
        <dbReference type="EC" id="3.1.26.5"/>
    </reaction>
</comment>
<dbReference type="Proteomes" id="UP000077275">
    <property type="component" value="Unassembled WGS sequence"/>
</dbReference>
<evidence type="ECO:0000313" key="9">
    <source>
        <dbReference type="EMBL" id="KZX16756.1"/>
    </source>
</evidence>
<evidence type="ECO:0000313" key="10">
    <source>
        <dbReference type="Proteomes" id="UP000077275"/>
    </source>
</evidence>
<dbReference type="HAMAP" id="MF_00757">
    <property type="entry name" value="RNase_P_4"/>
    <property type="match status" value="1"/>
</dbReference>
<comment type="caution">
    <text evidence="9">The sequence shown here is derived from an EMBL/GenBank/DDBJ whole genome shotgun (WGS) entry which is preliminary data.</text>
</comment>
<reference evidence="9 10" key="1">
    <citation type="submission" date="2016-04" db="EMBL/GenBank/DDBJ databases">
        <title>Genome sequence of Methanobrevibacter cuticularis DSM 11139.</title>
        <authorList>
            <person name="Poehlein A."/>
            <person name="Seedorf H."/>
            <person name="Daniel R."/>
        </authorList>
    </citation>
    <scope>NUCLEOTIDE SEQUENCE [LARGE SCALE GENOMIC DNA]</scope>
    <source>
        <strain evidence="9 10">DSM 11139</strain>
    </source>
</reference>
<dbReference type="PATRIC" id="fig|47311.3.peg.698"/>
<evidence type="ECO:0000256" key="1">
    <source>
        <dbReference type="ARBA" id="ARBA00022490"/>
    </source>
</evidence>
<evidence type="ECO:0000256" key="5">
    <source>
        <dbReference type="ARBA" id="ARBA00022759"/>
    </source>
</evidence>
<keyword evidence="4 8" id="KW-0479">Metal-binding</keyword>
<dbReference type="AlphaFoldDB" id="A0A166EKG3"/>
<dbReference type="InterPro" id="IPR016432">
    <property type="entry name" value="RNP4"/>
</dbReference>
<comment type="similarity">
    <text evidence="8">Belongs to the eukaryotic/archaeal RNase P protein component 4 family.</text>
</comment>
<accession>A0A166EKG3</accession>
<keyword evidence="6 8" id="KW-0378">Hydrolase</keyword>
<comment type="function">
    <text evidence="8">Part of ribonuclease P, a protein complex that generates mature tRNA molecules by cleaving their 5'-ends.</text>
</comment>
<name>A0A166EKG3_9EURY</name>
<dbReference type="Gene3D" id="1.20.5.420">
    <property type="entry name" value="Immunoglobulin FC, subunit C"/>
    <property type="match status" value="1"/>
</dbReference>
<evidence type="ECO:0000256" key="3">
    <source>
        <dbReference type="ARBA" id="ARBA00022722"/>
    </source>
</evidence>
<feature type="binding site" evidence="8">
    <location>
        <position position="83"/>
    </location>
    <ligand>
        <name>Zn(2+)</name>
        <dbReference type="ChEBI" id="CHEBI:29105"/>
    </ligand>
</feature>
<evidence type="ECO:0000256" key="6">
    <source>
        <dbReference type="ARBA" id="ARBA00022801"/>
    </source>
</evidence>
<gene>
    <name evidence="8" type="primary">rnp4</name>
    <name evidence="9" type="ORF">MBCUT_06200</name>
</gene>
<dbReference type="PIRSF" id="PIRSF004878">
    <property type="entry name" value="RNase_P_4"/>
    <property type="match status" value="1"/>
</dbReference>
<keyword evidence="10" id="KW-1185">Reference proteome</keyword>
<feature type="binding site" evidence="8">
    <location>
        <position position="57"/>
    </location>
    <ligand>
        <name>Zn(2+)</name>
        <dbReference type="ChEBI" id="CHEBI:29105"/>
    </ligand>
</feature>
<protein>
    <recommendedName>
        <fullName evidence="8">Ribonuclease P protein component 4</fullName>
        <shortName evidence="8">RNase P component 4</shortName>
        <ecNumber evidence="8">3.1.26.5</ecNumber>
    </recommendedName>
    <alternativeName>
        <fullName evidence="8">Rpp21</fullName>
    </alternativeName>
</protein>
<keyword evidence="3 8" id="KW-0540">Nuclease</keyword>
<proteinExistence type="inferred from homology"/>
<dbReference type="GO" id="GO:0004526">
    <property type="term" value="F:ribonuclease P activity"/>
    <property type="evidence" value="ECO:0007669"/>
    <property type="project" value="UniProtKB-UniRule"/>
</dbReference>
<comment type="subunit">
    <text evidence="8">Consists of a catalytic RNA component and at least 4-5 protein subunits.</text>
</comment>
<dbReference type="Gene3D" id="6.20.50.20">
    <property type="match status" value="1"/>
</dbReference>
<evidence type="ECO:0000256" key="2">
    <source>
        <dbReference type="ARBA" id="ARBA00022694"/>
    </source>
</evidence>
<evidence type="ECO:0000256" key="7">
    <source>
        <dbReference type="ARBA" id="ARBA00022833"/>
    </source>
</evidence>
<dbReference type="GO" id="GO:0008270">
    <property type="term" value="F:zinc ion binding"/>
    <property type="evidence" value="ECO:0007669"/>
    <property type="project" value="UniProtKB-UniRule"/>
</dbReference>
<evidence type="ECO:0000256" key="8">
    <source>
        <dbReference type="HAMAP-Rule" id="MF_00757"/>
    </source>
</evidence>
<dbReference type="GO" id="GO:0005737">
    <property type="term" value="C:cytoplasm"/>
    <property type="evidence" value="ECO:0007669"/>
    <property type="project" value="UniProtKB-SubCell"/>
</dbReference>
<sequence length="114" mass="13747">MIDIAKERMNILFAMAKSEYNLNPERSNRYVYLALKISKKYNTKIPLKWKRNYCKNCYKFLKPGTNSRIRLSNSQVNIKCMECNSTMHIPYMNEKKLKRRAKIDTYIIKKRNNE</sequence>
<feature type="binding site" evidence="8">
    <location>
        <position position="80"/>
    </location>
    <ligand>
        <name>Zn(2+)</name>
        <dbReference type="ChEBI" id="CHEBI:29105"/>
    </ligand>
</feature>
<dbReference type="GO" id="GO:0001682">
    <property type="term" value="P:tRNA 5'-leader removal"/>
    <property type="evidence" value="ECO:0007669"/>
    <property type="project" value="UniProtKB-UniRule"/>
</dbReference>
<dbReference type="EC" id="3.1.26.5" evidence="8"/>
<keyword evidence="2 8" id="KW-0819">tRNA processing</keyword>
<dbReference type="EMBL" id="LWMW01000087">
    <property type="protein sequence ID" value="KZX16756.1"/>
    <property type="molecule type" value="Genomic_DNA"/>
</dbReference>
<keyword evidence="1 8" id="KW-0963">Cytoplasm</keyword>
<dbReference type="STRING" id="47311.MBCUT_06200"/>
<organism evidence="9 10">
    <name type="scientific">Methanobrevibacter cuticularis</name>
    <dbReference type="NCBI Taxonomy" id="47311"/>
    <lineage>
        <taxon>Archaea</taxon>
        <taxon>Methanobacteriati</taxon>
        <taxon>Methanobacteriota</taxon>
        <taxon>Methanomada group</taxon>
        <taxon>Methanobacteria</taxon>
        <taxon>Methanobacteriales</taxon>
        <taxon>Methanobacteriaceae</taxon>
        <taxon>Methanobrevibacter</taxon>
    </lineage>
</organism>
<dbReference type="InterPro" id="IPR007175">
    <property type="entry name" value="Rpr2/Snm1/Rpp21"/>
</dbReference>